<dbReference type="GO" id="GO:0006520">
    <property type="term" value="P:amino acid metabolic process"/>
    <property type="evidence" value="ECO:0007669"/>
    <property type="project" value="InterPro"/>
</dbReference>
<dbReference type="InterPro" id="IPR015422">
    <property type="entry name" value="PyrdxlP-dep_Trfase_small"/>
</dbReference>
<dbReference type="OrthoDB" id="372018at2157"/>
<name>A0A0F7CKP7_9CREN</name>
<evidence type="ECO:0000256" key="6">
    <source>
        <dbReference type="ARBA" id="ARBA00022898"/>
    </source>
</evidence>
<evidence type="ECO:0000256" key="3">
    <source>
        <dbReference type="ARBA" id="ARBA00011738"/>
    </source>
</evidence>
<dbReference type="KEGG" id="thf:MA03_00245"/>
<dbReference type="EC" id="2.6.1.-" evidence="7"/>
<dbReference type="PANTHER" id="PTHR46383">
    <property type="entry name" value="ASPARTATE AMINOTRANSFERASE"/>
    <property type="match status" value="1"/>
</dbReference>
<dbReference type="SUPFAM" id="SSF53383">
    <property type="entry name" value="PLP-dependent transferases"/>
    <property type="match status" value="1"/>
</dbReference>
<dbReference type="CDD" id="cd00609">
    <property type="entry name" value="AAT_like"/>
    <property type="match status" value="1"/>
</dbReference>
<dbReference type="STRING" id="1550241.MA03_00245"/>
<evidence type="ECO:0000313" key="9">
    <source>
        <dbReference type="EMBL" id="AKG38031.1"/>
    </source>
</evidence>
<dbReference type="Gene3D" id="3.90.1150.10">
    <property type="entry name" value="Aspartate Aminotransferase, domain 1"/>
    <property type="match status" value="1"/>
</dbReference>
<evidence type="ECO:0000256" key="7">
    <source>
        <dbReference type="RuleBase" id="RU000481"/>
    </source>
</evidence>
<dbReference type="GeneID" id="25400614"/>
<dbReference type="EMBL" id="CP009961">
    <property type="protein sequence ID" value="AKG38031.1"/>
    <property type="molecule type" value="Genomic_DNA"/>
</dbReference>
<organism evidence="9 10">
    <name type="scientific">Infirmifilum uzonense</name>
    <dbReference type="NCBI Taxonomy" id="1550241"/>
    <lineage>
        <taxon>Archaea</taxon>
        <taxon>Thermoproteota</taxon>
        <taxon>Thermoprotei</taxon>
        <taxon>Thermofilales</taxon>
        <taxon>Thermofilaceae</taxon>
        <taxon>Infirmifilum</taxon>
    </lineage>
</organism>
<dbReference type="PATRIC" id="fig|1550241.5.peg.48"/>
<dbReference type="Gene3D" id="3.40.640.10">
    <property type="entry name" value="Type I PLP-dependent aspartate aminotransferase-like (Major domain)"/>
    <property type="match status" value="1"/>
</dbReference>
<dbReference type="HOGENOM" id="CLU_017584_4_3_2"/>
<keyword evidence="5 7" id="KW-0808">Transferase</keyword>
<dbReference type="GO" id="GO:0008483">
    <property type="term" value="F:transaminase activity"/>
    <property type="evidence" value="ECO:0007669"/>
    <property type="project" value="UniProtKB-KW"/>
</dbReference>
<keyword evidence="4 7" id="KW-0032">Aminotransferase</keyword>
<sequence>MPRLSSRTQAIVGSPIRRIATLLDEARRKGDIISFGGGAPSLPPPQEVVDYLADFLRKAPQKTVAYGATRGMIELRELIAEDLKKYWNVSYDPKEEIMIVNGGTEGIYLALGAILEPGDEVVLIDPTYVGYAEPVRLLGGRVRYVPVKVEEDYQPNIEDVKKVVSPLTKAFVLLSPDNPTGRIVTEEFVRDLVKLAREYDFWIIFDAVYKHISYGRPTPWVDAFPGARERTITINSFSKEASIPGFRLGYVTGPAEVIESMEKIKQYVSLAPDTPGQIAMIKFYESGIKERYLNEIVIPTYRKRRDLMYKLIKEYLPEARTTLPEGAFYFFVDMRRYLEAMGRDDEEFSNRLLYRKSVVVIPGKYFGEMGLGHVRMTFVSEPEERIEEGMKRISAYISSYL</sequence>
<evidence type="ECO:0000256" key="1">
    <source>
        <dbReference type="ARBA" id="ARBA00001933"/>
    </source>
</evidence>
<evidence type="ECO:0000256" key="5">
    <source>
        <dbReference type="ARBA" id="ARBA00022679"/>
    </source>
</evidence>
<dbReference type="RefSeq" id="WP_052883351.1">
    <property type="nucleotide sequence ID" value="NZ_CP009961.1"/>
</dbReference>
<dbReference type="Proteomes" id="UP000067434">
    <property type="component" value="Chromosome"/>
</dbReference>
<dbReference type="Pfam" id="PF00155">
    <property type="entry name" value="Aminotran_1_2"/>
    <property type="match status" value="1"/>
</dbReference>
<evidence type="ECO:0000259" key="8">
    <source>
        <dbReference type="Pfam" id="PF00155"/>
    </source>
</evidence>
<keyword evidence="10" id="KW-1185">Reference proteome</keyword>
<reference evidence="9 10" key="1">
    <citation type="journal article" date="2015" name="Stand. Genomic Sci.">
        <title>Complete genome sequence of and proposal of Thermofilum uzonense sp. nov. a novel hyperthermophilic crenarchaeon and emended description of the genus Thermofilum.</title>
        <authorList>
            <person name="Toshchakov S.V."/>
            <person name="Korzhenkov A.A."/>
            <person name="Samarov N.I."/>
            <person name="Mazunin I.O."/>
            <person name="Mozhey O.I."/>
            <person name="Shmyr I.S."/>
            <person name="Derbikova K.S."/>
            <person name="Taranov E.A."/>
            <person name="Dominova I.N."/>
            <person name="Bonch-Osmolovskaya E.A."/>
            <person name="Patrushev M.V."/>
            <person name="Podosokorskaya O.A."/>
            <person name="Kublanov I.V."/>
        </authorList>
    </citation>
    <scope>NUCLEOTIDE SEQUENCE [LARGE SCALE GENOMIC DNA]</scope>
    <source>
        <strain evidence="9 10">1807-2</strain>
    </source>
</reference>
<keyword evidence="6" id="KW-0663">Pyridoxal phosphate</keyword>
<evidence type="ECO:0000313" key="10">
    <source>
        <dbReference type="Proteomes" id="UP000067434"/>
    </source>
</evidence>
<gene>
    <name evidence="9" type="ORF">MA03_00245</name>
</gene>
<evidence type="ECO:0000256" key="2">
    <source>
        <dbReference type="ARBA" id="ARBA00007441"/>
    </source>
</evidence>
<dbReference type="AlphaFoldDB" id="A0A0F7CKP7"/>
<dbReference type="InterPro" id="IPR015421">
    <property type="entry name" value="PyrdxlP-dep_Trfase_major"/>
</dbReference>
<proteinExistence type="inferred from homology"/>
<accession>A0A0F7CKP7</accession>
<comment type="cofactor">
    <cofactor evidence="1 7">
        <name>pyridoxal 5'-phosphate</name>
        <dbReference type="ChEBI" id="CHEBI:597326"/>
    </cofactor>
</comment>
<dbReference type="PANTHER" id="PTHR46383:SF1">
    <property type="entry name" value="ASPARTATE AMINOTRANSFERASE"/>
    <property type="match status" value="1"/>
</dbReference>
<dbReference type="InterPro" id="IPR004839">
    <property type="entry name" value="Aminotransferase_I/II_large"/>
</dbReference>
<dbReference type="InterPro" id="IPR015424">
    <property type="entry name" value="PyrdxlP-dep_Trfase"/>
</dbReference>
<dbReference type="PROSITE" id="PS00105">
    <property type="entry name" value="AA_TRANSFER_CLASS_1"/>
    <property type="match status" value="1"/>
</dbReference>
<dbReference type="GO" id="GO:0030170">
    <property type="term" value="F:pyridoxal phosphate binding"/>
    <property type="evidence" value="ECO:0007669"/>
    <property type="project" value="InterPro"/>
</dbReference>
<feature type="domain" description="Aminotransferase class I/classII large" evidence="8">
    <location>
        <begin position="31"/>
        <end position="393"/>
    </location>
</feature>
<comment type="similarity">
    <text evidence="2 7">Belongs to the class-I pyridoxal-phosphate-dependent aminotransferase family.</text>
</comment>
<evidence type="ECO:0000256" key="4">
    <source>
        <dbReference type="ARBA" id="ARBA00022576"/>
    </source>
</evidence>
<dbReference type="InterPro" id="IPR050596">
    <property type="entry name" value="AspAT/PAT-like"/>
</dbReference>
<protein>
    <recommendedName>
        <fullName evidence="7">Aminotransferase</fullName>
        <ecNumber evidence="7">2.6.1.-</ecNumber>
    </recommendedName>
</protein>
<dbReference type="InterPro" id="IPR004838">
    <property type="entry name" value="NHTrfase_class1_PyrdxlP-BS"/>
</dbReference>
<comment type="subunit">
    <text evidence="3">Homodimer.</text>
</comment>